<dbReference type="SMART" id="SM00091">
    <property type="entry name" value="PAS"/>
    <property type="match status" value="2"/>
</dbReference>
<evidence type="ECO:0000256" key="6">
    <source>
        <dbReference type="ARBA" id="ARBA00029447"/>
    </source>
</evidence>
<dbReference type="PANTHER" id="PTHR43531:SF11">
    <property type="entry name" value="METHYL-ACCEPTING CHEMOTAXIS PROTEIN 3"/>
    <property type="match status" value="1"/>
</dbReference>
<dbReference type="PANTHER" id="PTHR43531">
    <property type="entry name" value="PROTEIN ICFG"/>
    <property type="match status" value="1"/>
</dbReference>
<keyword evidence="13" id="KW-0808">Transferase</keyword>
<dbReference type="InterPro" id="IPR004090">
    <property type="entry name" value="Chemotax_Me-accpt_rcpt"/>
</dbReference>
<dbReference type="SMART" id="SM00086">
    <property type="entry name" value="PAC"/>
    <property type="match status" value="2"/>
</dbReference>
<evidence type="ECO:0000256" key="8">
    <source>
        <dbReference type="SAM" id="MobiDB-lite"/>
    </source>
</evidence>
<feature type="domain" description="PAS" evidence="10">
    <location>
        <begin position="28"/>
        <end position="67"/>
    </location>
</feature>
<keyword evidence="2" id="KW-0600">Photoreceptor protein</keyword>
<keyword evidence="13" id="KW-0418">Kinase</keyword>
<dbReference type="Gene3D" id="1.10.287.950">
    <property type="entry name" value="Methyl-accepting chemotaxis protein"/>
    <property type="match status" value="1"/>
</dbReference>
<evidence type="ECO:0000256" key="1">
    <source>
        <dbReference type="ARBA" id="ARBA00022500"/>
    </source>
</evidence>
<evidence type="ECO:0000313" key="13">
    <source>
        <dbReference type="EMBL" id="GEU28676.1"/>
    </source>
</evidence>
<dbReference type="GO" id="GO:0009881">
    <property type="term" value="F:photoreceptor activity"/>
    <property type="evidence" value="ECO:0007669"/>
    <property type="project" value="UniProtKB-KW"/>
</dbReference>
<dbReference type="PROSITE" id="PS50111">
    <property type="entry name" value="CHEMOTAXIS_TRANSDUC_2"/>
    <property type="match status" value="1"/>
</dbReference>
<dbReference type="GO" id="GO:0004888">
    <property type="term" value="F:transmembrane signaling receptor activity"/>
    <property type="evidence" value="ECO:0007669"/>
    <property type="project" value="InterPro"/>
</dbReference>
<dbReference type="PROSITE" id="PS50112">
    <property type="entry name" value="PAS"/>
    <property type="match status" value="1"/>
</dbReference>
<feature type="domain" description="Methyl-accepting transducer" evidence="9">
    <location>
        <begin position="321"/>
        <end position="543"/>
    </location>
</feature>
<evidence type="ECO:0000259" key="9">
    <source>
        <dbReference type="PROSITE" id="PS50111"/>
    </source>
</evidence>
<dbReference type="EMBL" id="BKCJ010000013">
    <property type="protein sequence ID" value="GEU28676.1"/>
    <property type="molecule type" value="Genomic_DNA"/>
</dbReference>
<sequence length="855" mass="91606">MDAHTQVIHSREQDLQAINTALNRVQALIEFDLDGTILHANENFLSTVGYTLDEVQGKHHAMFCDPEYVQSGAYKALWDKLGRGEYDRGDYKRVGKGGREIWISASYNPIIDADGKPYKVIKFATVITDSKLKNAEYESKVSAIGKAQAVIEFDMAGHILNANENFLGVMGYDIDDIQGEHHRIFCEPEYASSTEYKRFWQKLNRGEFDTGRYKRIGNHGKTVWIQATYNPVLDLNGKPYKVVKFASDITAQVNLENSVAAKAQSDSAKIHSLLLSVERAAQGDLTSEIDISGDEALDQLAEGISKMIADLRKVIGDVVASANGLSDASTTIAERSNAVAVGTQALGATVEQMNASIDGLSSSINIIAGNSNSADALAKDTQREAEAGAKAVAKSIEAMDLINRSSEDIGEIVKVISEIATQTNMLAFNAAIEAARAGEHGLGFSVVADEVRKLAERSSQATKEISKLINESVKRVSAGSEISRQASDAFDKIVAGVAKTTVAISDISMATNEQLLTAREVATAVQYIAEEAEKSAAACDSIAPRHADGAHCAGARAHGHCHVRAQERAAGTAAAPAHAGARDRQLPGLSRQGRQGPRGSAAFYRPGHHQRHAVLPHPAGVGLRGTRLPAAVVARPPGPAAQGVVGGSVQRRRAVFDGHAGRGIPGQDARLQLPDLRHRYFAANPGAGATRGAGPAQPARSPESRKTVRSRVPAQCPDLFRPGTPGDRPAASPPQHGAPRPVNPGGIRIDIRPEHRLPFRPADAAGAAGLVRGHCLPVEKTRPLRAGPLPAARIAAAAERARCALREPGRALAAAPDRRLRSRLCRHRGGGRRRRQYARRLLGTVPDRPAEHRRR</sequence>
<dbReference type="InterPro" id="IPR001610">
    <property type="entry name" value="PAC"/>
</dbReference>
<dbReference type="GO" id="GO:0009637">
    <property type="term" value="P:response to blue light"/>
    <property type="evidence" value="ECO:0007669"/>
    <property type="project" value="UniProtKB-ARBA"/>
</dbReference>
<feature type="compositionally biased region" description="Low complexity" evidence="8">
    <location>
        <begin position="570"/>
        <end position="579"/>
    </location>
</feature>
<feature type="region of interest" description="Disordered" evidence="8">
    <location>
        <begin position="684"/>
        <end position="745"/>
    </location>
</feature>
<accession>A0A699GN83</accession>
<dbReference type="SUPFAM" id="SSF58104">
    <property type="entry name" value="Methyl-accepting chemotaxis protein (MCP) signaling domain"/>
    <property type="match status" value="1"/>
</dbReference>
<dbReference type="PROSITE" id="PS50113">
    <property type="entry name" value="PAC"/>
    <property type="match status" value="1"/>
</dbReference>
<feature type="compositionally biased region" description="Low complexity" evidence="8">
    <location>
        <begin position="684"/>
        <end position="699"/>
    </location>
</feature>
<evidence type="ECO:0000256" key="3">
    <source>
        <dbReference type="ARBA" id="ARBA00022606"/>
    </source>
</evidence>
<dbReference type="SUPFAM" id="SSF55785">
    <property type="entry name" value="PYP-like sensor domain (PAS domain)"/>
    <property type="match status" value="2"/>
</dbReference>
<dbReference type="CDD" id="cd06225">
    <property type="entry name" value="HAMP"/>
    <property type="match status" value="1"/>
</dbReference>
<keyword evidence="4" id="KW-0157">Chromophore</keyword>
<dbReference type="Pfam" id="PF00015">
    <property type="entry name" value="MCPsignal"/>
    <property type="match status" value="1"/>
</dbReference>
<evidence type="ECO:0000259" key="12">
    <source>
        <dbReference type="PROSITE" id="PS50885"/>
    </source>
</evidence>
<dbReference type="InterPro" id="IPR003660">
    <property type="entry name" value="HAMP_dom"/>
</dbReference>
<dbReference type="GO" id="GO:0007165">
    <property type="term" value="P:signal transduction"/>
    <property type="evidence" value="ECO:0007669"/>
    <property type="project" value="UniProtKB-KW"/>
</dbReference>
<dbReference type="InterPro" id="IPR013655">
    <property type="entry name" value="PAS_fold_3"/>
</dbReference>
<dbReference type="InterPro" id="IPR004089">
    <property type="entry name" value="MCPsignal_dom"/>
</dbReference>
<keyword evidence="7" id="KW-0807">Transducer</keyword>
<keyword evidence="3" id="KW-0716">Sensory transduction</keyword>
<feature type="region of interest" description="Disordered" evidence="8">
    <location>
        <begin position="570"/>
        <end position="604"/>
    </location>
</feature>
<name>A0A699GN83_TANCI</name>
<comment type="caution">
    <text evidence="13">The sequence shown here is derived from an EMBL/GenBank/DDBJ whole genome shotgun (WGS) entry which is preliminary data.</text>
</comment>
<dbReference type="PROSITE" id="PS50885">
    <property type="entry name" value="HAMP"/>
    <property type="match status" value="1"/>
</dbReference>
<dbReference type="NCBIfam" id="TIGR00229">
    <property type="entry name" value="sensory_box"/>
    <property type="match status" value="2"/>
</dbReference>
<evidence type="ECO:0000256" key="2">
    <source>
        <dbReference type="ARBA" id="ARBA00022543"/>
    </source>
</evidence>
<gene>
    <name evidence="13" type="ORF">Tci_000654</name>
</gene>
<proteinExistence type="inferred from homology"/>
<dbReference type="CDD" id="cd11386">
    <property type="entry name" value="MCP_signal"/>
    <property type="match status" value="1"/>
</dbReference>
<organism evidence="13">
    <name type="scientific">Tanacetum cinerariifolium</name>
    <name type="common">Dalmatian daisy</name>
    <name type="synonym">Chrysanthemum cinerariifolium</name>
    <dbReference type="NCBI Taxonomy" id="118510"/>
    <lineage>
        <taxon>Eukaryota</taxon>
        <taxon>Viridiplantae</taxon>
        <taxon>Streptophyta</taxon>
        <taxon>Embryophyta</taxon>
        <taxon>Tracheophyta</taxon>
        <taxon>Spermatophyta</taxon>
        <taxon>Magnoliopsida</taxon>
        <taxon>eudicotyledons</taxon>
        <taxon>Gunneridae</taxon>
        <taxon>Pentapetalae</taxon>
        <taxon>asterids</taxon>
        <taxon>campanulids</taxon>
        <taxon>Asterales</taxon>
        <taxon>Asteraceae</taxon>
        <taxon>Asteroideae</taxon>
        <taxon>Anthemideae</taxon>
        <taxon>Anthemidinae</taxon>
        <taxon>Tanacetum</taxon>
    </lineage>
</organism>
<evidence type="ECO:0000259" key="11">
    <source>
        <dbReference type="PROSITE" id="PS50113"/>
    </source>
</evidence>
<reference evidence="13" key="1">
    <citation type="journal article" date="2019" name="Sci. Rep.">
        <title>Draft genome of Tanacetum cinerariifolium, the natural source of mosquito coil.</title>
        <authorList>
            <person name="Yamashiro T."/>
            <person name="Shiraishi A."/>
            <person name="Satake H."/>
            <person name="Nakayama K."/>
        </authorList>
    </citation>
    <scope>NUCLEOTIDE SEQUENCE</scope>
</reference>
<dbReference type="PRINTS" id="PR00260">
    <property type="entry name" value="CHEMTRNSDUCR"/>
</dbReference>
<dbReference type="SMART" id="SM00283">
    <property type="entry name" value="MA"/>
    <property type="match status" value="1"/>
</dbReference>
<keyword evidence="1" id="KW-0145">Chemotaxis</keyword>
<dbReference type="GO" id="GO:0006935">
    <property type="term" value="P:chemotaxis"/>
    <property type="evidence" value="ECO:0007669"/>
    <property type="project" value="UniProtKB-KW"/>
</dbReference>
<dbReference type="GO" id="GO:0016301">
    <property type="term" value="F:kinase activity"/>
    <property type="evidence" value="ECO:0007669"/>
    <property type="project" value="UniProtKB-KW"/>
</dbReference>
<protein>
    <submittedName>
        <fullName evidence="13">Sensory transduction histidine kinase, putative</fullName>
    </submittedName>
</protein>
<dbReference type="InterPro" id="IPR000700">
    <property type="entry name" value="PAS-assoc_C"/>
</dbReference>
<evidence type="ECO:0000256" key="5">
    <source>
        <dbReference type="ARBA" id="ARBA00023170"/>
    </source>
</evidence>
<dbReference type="InterPro" id="IPR051310">
    <property type="entry name" value="MCP_chemotaxis"/>
</dbReference>
<dbReference type="Pfam" id="PF08447">
    <property type="entry name" value="PAS_3"/>
    <property type="match status" value="2"/>
</dbReference>
<dbReference type="InterPro" id="IPR035965">
    <property type="entry name" value="PAS-like_dom_sf"/>
</dbReference>
<dbReference type="InterPro" id="IPR000014">
    <property type="entry name" value="PAS"/>
</dbReference>
<evidence type="ECO:0000259" key="10">
    <source>
        <dbReference type="PROSITE" id="PS50112"/>
    </source>
</evidence>
<evidence type="ECO:0000256" key="4">
    <source>
        <dbReference type="ARBA" id="ARBA00022991"/>
    </source>
</evidence>
<keyword evidence="5" id="KW-0675">Receptor</keyword>
<feature type="domain" description="HAMP" evidence="12">
    <location>
        <begin position="270"/>
        <end position="316"/>
    </location>
</feature>
<dbReference type="AlphaFoldDB" id="A0A699GN83"/>
<evidence type="ECO:0000256" key="7">
    <source>
        <dbReference type="PROSITE-ProRule" id="PRU00284"/>
    </source>
</evidence>
<dbReference type="GO" id="GO:0005886">
    <property type="term" value="C:plasma membrane"/>
    <property type="evidence" value="ECO:0007669"/>
    <property type="project" value="TreeGrafter"/>
</dbReference>
<comment type="similarity">
    <text evidence="6">Belongs to the methyl-accepting chemotaxis (MCP) protein family.</text>
</comment>
<dbReference type="Gene3D" id="3.30.450.20">
    <property type="entry name" value="PAS domain"/>
    <property type="match status" value="2"/>
</dbReference>
<feature type="domain" description="PAC" evidence="11">
    <location>
        <begin position="209"/>
        <end position="261"/>
    </location>
</feature>
<dbReference type="CDD" id="cd00130">
    <property type="entry name" value="PAS"/>
    <property type="match status" value="2"/>
</dbReference>